<sequence>MSAGISCTTAALIVLLGINEFSRMLNILMRPYSGLSSAVLALLAAGFAGFILFFKNSGKQTLKGVSMLLSVVSVFCIARYYMMVARPALDTHILTLLLITSAVFGAWLQMSINADLDFRTDLAVKTGLGLVSLCGILLAVFVVRMAFLTAEDRILSAGKLLTGDYSFLFWASAALLFLVPFIMFIISLIKKKPAMPLLSGVSFAAGVFLLCVLINQMPVVKDSINNRIIF</sequence>
<protein>
    <submittedName>
        <fullName evidence="2">Uncharacterized protein</fullName>
    </submittedName>
</protein>
<dbReference type="Proteomes" id="UP000287502">
    <property type="component" value="Chromosome"/>
</dbReference>
<accession>A0A410JX89</accession>
<name>A0A410JX89_9BACT</name>
<keyword evidence="3" id="KW-1185">Reference proteome</keyword>
<dbReference type="KEGG" id="gtl:EP073_04170"/>
<keyword evidence="1" id="KW-0472">Membrane</keyword>
<dbReference type="AlphaFoldDB" id="A0A410JX89"/>
<feature type="transmembrane region" description="Helical" evidence="1">
    <location>
        <begin position="61"/>
        <end position="81"/>
    </location>
</feature>
<feature type="transmembrane region" description="Helical" evidence="1">
    <location>
        <begin position="196"/>
        <end position="217"/>
    </location>
</feature>
<dbReference type="RefSeq" id="WP_128465918.1">
    <property type="nucleotide sequence ID" value="NZ_CP035108.1"/>
</dbReference>
<evidence type="ECO:0000256" key="1">
    <source>
        <dbReference type="SAM" id="Phobius"/>
    </source>
</evidence>
<feature type="transmembrane region" description="Helical" evidence="1">
    <location>
        <begin position="122"/>
        <end position="147"/>
    </location>
</feature>
<feature type="transmembrane region" description="Helical" evidence="1">
    <location>
        <begin position="167"/>
        <end position="189"/>
    </location>
</feature>
<evidence type="ECO:0000313" key="2">
    <source>
        <dbReference type="EMBL" id="QAR32631.1"/>
    </source>
</evidence>
<feature type="transmembrane region" description="Helical" evidence="1">
    <location>
        <begin position="93"/>
        <end position="110"/>
    </location>
</feature>
<reference evidence="2 3" key="1">
    <citation type="submission" date="2019-01" db="EMBL/GenBank/DDBJ databases">
        <title>Geovibrio thiophilus DSM 11263, complete genome.</title>
        <authorList>
            <person name="Spring S."/>
            <person name="Bunk B."/>
            <person name="Sproer C."/>
        </authorList>
    </citation>
    <scope>NUCLEOTIDE SEQUENCE [LARGE SCALE GENOMIC DNA]</scope>
    <source>
        <strain evidence="2 3">DSM 11263</strain>
    </source>
</reference>
<dbReference type="EMBL" id="CP035108">
    <property type="protein sequence ID" value="QAR32631.1"/>
    <property type="molecule type" value="Genomic_DNA"/>
</dbReference>
<gene>
    <name evidence="2" type="ORF">EP073_04170</name>
</gene>
<evidence type="ECO:0000313" key="3">
    <source>
        <dbReference type="Proteomes" id="UP000287502"/>
    </source>
</evidence>
<feature type="transmembrane region" description="Helical" evidence="1">
    <location>
        <begin position="33"/>
        <end position="54"/>
    </location>
</feature>
<proteinExistence type="predicted"/>
<keyword evidence="1" id="KW-1133">Transmembrane helix</keyword>
<organism evidence="2 3">
    <name type="scientific">Geovibrio thiophilus</name>
    <dbReference type="NCBI Taxonomy" id="139438"/>
    <lineage>
        <taxon>Bacteria</taxon>
        <taxon>Pseudomonadati</taxon>
        <taxon>Deferribacterota</taxon>
        <taxon>Deferribacteres</taxon>
        <taxon>Deferribacterales</taxon>
        <taxon>Geovibrionaceae</taxon>
        <taxon>Geovibrio</taxon>
    </lineage>
</organism>
<keyword evidence="1" id="KW-0812">Transmembrane</keyword>